<evidence type="ECO:0000313" key="4">
    <source>
        <dbReference type="EMBL" id="GBN56248.1"/>
    </source>
</evidence>
<comment type="caution">
    <text evidence="2">The sequence shown here is derived from an EMBL/GenBank/DDBJ whole genome shotgun (WGS) entry which is preliminary data.</text>
</comment>
<dbReference type="EMBL" id="BGPR01135713">
    <property type="protein sequence ID" value="GBN56248.1"/>
    <property type="molecule type" value="Genomic_DNA"/>
</dbReference>
<evidence type="ECO:0000313" key="5">
    <source>
        <dbReference type="Proteomes" id="UP000499080"/>
    </source>
</evidence>
<organism evidence="2 5">
    <name type="scientific">Araneus ventricosus</name>
    <name type="common">Orbweaver spider</name>
    <name type="synonym">Epeira ventricosa</name>
    <dbReference type="NCBI Taxonomy" id="182803"/>
    <lineage>
        <taxon>Eukaryota</taxon>
        <taxon>Metazoa</taxon>
        <taxon>Ecdysozoa</taxon>
        <taxon>Arthropoda</taxon>
        <taxon>Chelicerata</taxon>
        <taxon>Arachnida</taxon>
        <taxon>Araneae</taxon>
        <taxon>Araneomorphae</taxon>
        <taxon>Entelegynae</taxon>
        <taxon>Araneoidea</taxon>
        <taxon>Araneidae</taxon>
        <taxon>Araneus</taxon>
    </lineage>
</organism>
<name>A0A4Y2PYM7_ARAVE</name>
<feature type="non-terminal residue" evidence="2">
    <location>
        <position position="164"/>
    </location>
</feature>
<feature type="compositionally biased region" description="Acidic residues" evidence="1">
    <location>
        <begin position="11"/>
        <end position="25"/>
    </location>
</feature>
<feature type="region of interest" description="Disordered" evidence="1">
    <location>
        <begin position="1"/>
        <end position="65"/>
    </location>
</feature>
<feature type="compositionally biased region" description="Basic and acidic residues" evidence="1">
    <location>
        <begin position="34"/>
        <end position="44"/>
    </location>
</feature>
<dbReference type="EMBL" id="BGPR01135680">
    <property type="protein sequence ID" value="GBN56182.1"/>
    <property type="molecule type" value="Genomic_DNA"/>
</dbReference>
<reference evidence="2 5" key="1">
    <citation type="journal article" date="2019" name="Sci. Rep.">
        <title>Orb-weaving spider Araneus ventricosus genome elucidates the spidroin gene catalogue.</title>
        <authorList>
            <person name="Kono N."/>
            <person name="Nakamura H."/>
            <person name="Ohtoshi R."/>
            <person name="Moran D.A.P."/>
            <person name="Shinohara A."/>
            <person name="Yoshida Y."/>
            <person name="Fujiwara M."/>
            <person name="Mori M."/>
            <person name="Tomita M."/>
            <person name="Arakawa K."/>
        </authorList>
    </citation>
    <scope>NUCLEOTIDE SEQUENCE [LARGE SCALE GENOMIC DNA]</scope>
</reference>
<evidence type="ECO:0000313" key="2">
    <source>
        <dbReference type="EMBL" id="GBN56182.1"/>
    </source>
</evidence>
<accession>A0A4Y2PYM7</accession>
<proteinExistence type="predicted"/>
<protein>
    <submittedName>
        <fullName evidence="2">Uncharacterized protein</fullName>
    </submittedName>
</protein>
<keyword evidence="5" id="KW-1185">Reference proteome</keyword>
<dbReference type="AlphaFoldDB" id="A0A4Y2PYM7"/>
<feature type="compositionally biased region" description="Acidic residues" evidence="1">
    <location>
        <begin position="45"/>
        <end position="55"/>
    </location>
</feature>
<sequence>MEHLRKLLAEVETDEDPDFDNEDNGPEGVLEEIFSDHESFCEHDTESEEDGDSGNEDGNNLELFSSKEGNEWRKTNFRQNIRCHNIVSRLPGTKGLAKDVSSPGKSCSVAQESGSSKVLHDLEKWSWTDFSDYVSEKLESISDNVTVSALQFYVQNSSTTLQQF</sequence>
<evidence type="ECO:0000256" key="1">
    <source>
        <dbReference type="SAM" id="MobiDB-lite"/>
    </source>
</evidence>
<gene>
    <name evidence="2" type="ORF">AVEN_196491_1</name>
    <name evidence="4" type="ORF">AVEN_204932_1</name>
    <name evidence="3" type="ORF">AVEN_227040_1</name>
</gene>
<evidence type="ECO:0000313" key="3">
    <source>
        <dbReference type="EMBL" id="GBN56188.1"/>
    </source>
</evidence>
<dbReference type="EMBL" id="BGPR01135682">
    <property type="protein sequence ID" value="GBN56188.1"/>
    <property type="molecule type" value="Genomic_DNA"/>
</dbReference>
<dbReference type="Proteomes" id="UP000499080">
    <property type="component" value="Unassembled WGS sequence"/>
</dbReference>